<dbReference type="GO" id="GO:0035591">
    <property type="term" value="F:signaling adaptor activity"/>
    <property type="evidence" value="ECO:0007669"/>
    <property type="project" value="TreeGrafter"/>
</dbReference>
<evidence type="ECO:0000313" key="4">
    <source>
        <dbReference type="EMBL" id="EFA91075.1"/>
    </source>
</evidence>
<dbReference type="InterPro" id="IPR032675">
    <property type="entry name" value="LRR_dom_sf"/>
</dbReference>
<dbReference type="SUPFAM" id="SSF52058">
    <property type="entry name" value="L domain-like"/>
    <property type="match status" value="2"/>
</dbReference>
<dbReference type="InterPro" id="IPR052574">
    <property type="entry name" value="CDIRP"/>
</dbReference>
<dbReference type="PANTHER" id="PTHR47566:SF1">
    <property type="entry name" value="PROTEIN NUD1"/>
    <property type="match status" value="1"/>
</dbReference>
<dbReference type="Proteomes" id="UP000005283">
    <property type="component" value="Unassembled WGS sequence"/>
</dbReference>
<feature type="chain" id="PRO_5003026937" evidence="3">
    <location>
        <begin position="25"/>
        <end position="549"/>
    </location>
</feature>
<name>D1W8Q1_9BACT</name>
<evidence type="ECO:0000256" key="3">
    <source>
        <dbReference type="SAM" id="SignalP"/>
    </source>
</evidence>
<sequence length="549" mass="61449">MRESMKKILLMIALFTCASWSVMAAETDKPAAVFTYNEAHVNKPVKVGLAATGSFSVDWGDGVLKKYDKTQFCIDYVKGKQVKLYGDFVQITAVAQEIEEMDLSGCPNILLLKIYENNIKHLNVSHMTKMIGLYAAKNEIENEMDFSGCNNLKVIDLSENKIPGKMDCSGMKNLSKVDVSVNHLTQLLLPKDENTVLVDVNCDNNELTDIDVTGLKKLDELSCSSNKLQTIDLTGLSSLTKLYADHNEIKTITFPRDNKLDLLNLSFNQLESINLVPLFQLTGLYLYNNKLTELDLTPNRNLRWINVEHNNLSKFSTKSQPQLALLRISYNNLSELDITTNKMVNTLYAEHNQLTNIDVSNNPSLFDFNIGNNQLTTLDISKNPSMYYLRCDSNEIASLDLSANQNLHLVAAEHNKLTTLDLQGKKSLRGLFLQDNAIADVELNKIIAALPDVNGQKPIQGVAWSDQLVYSCQNSADVHKGEAEQKGWKVTEKITSGINRLLPEGSSEVVRCLYYNLSGQRLNAEPIHGLYLIKEVRSNGTSTVRKMTK</sequence>
<dbReference type="Gene3D" id="3.80.10.10">
    <property type="entry name" value="Ribonuclease Inhibitor"/>
    <property type="match status" value="2"/>
</dbReference>
<evidence type="ECO:0000313" key="5">
    <source>
        <dbReference type="Proteomes" id="UP000005283"/>
    </source>
</evidence>
<protein>
    <submittedName>
        <fullName evidence="4">Leucine Rich Repeat protein</fullName>
    </submittedName>
</protein>
<gene>
    <name evidence="4" type="ORF">HMPREF0650_2184</name>
</gene>
<feature type="signal peptide" evidence="3">
    <location>
        <begin position="1"/>
        <end position="24"/>
    </location>
</feature>
<keyword evidence="2" id="KW-0677">Repeat</keyword>
<evidence type="ECO:0000256" key="1">
    <source>
        <dbReference type="ARBA" id="ARBA00022614"/>
    </source>
</evidence>
<dbReference type="InterPro" id="IPR001611">
    <property type="entry name" value="Leu-rich_rpt"/>
</dbReference>
<keyword evidence="5" id="KW-1185">Reference proteome</keyword>
<comment type="caution">
    <text evidence="4">The sequence shown here is derived from an EMBL/GenBank/DDBJ whole genome shotgun (WGS) entry which is preliminary data.</text>
</comment>
<dbReference type="EMBL" id="ADEG01000100">
    <property type="protein sequence ID" value="EFA91075.1"/>
    <property type="molecule type" value="Genomic_DNA"/>
</dbReference>
<keyword evidence="3" id="KW-0732">Signal</keyword>
<dbReference type="PANTHER" id="PTHR47566">
    <property type="match status" value="1"/>
</dbReference>
<dbReference type="eggNOG" id="COG4886">
    <property type="taxonomic scope" value="Bacteria"/>
</dbReference>
<organism evidence="4 5">
    <name type="scientific">Hoylesella buccalis ATCC 35310</name>
    <dbReference type="NCBI Taxonomy" id="679190"/>
    <lineage>
        <taxon>Bacteria</taxon>
        <taxon>Pseudomonadati</taxon>
        <taxon>Bacteroidota</taxon>
        <taxon>Bacteroidia</taxon>
        <taxon>Bacteroidales</taxon>
        <taxon>Prevotellaceae</taxon>
        <taxon>Hoylesella</taxon>
    </lineage>
</organism>
<proteinExistence type="predicted"/>
<dbReference type="PROSITE" id="PS51450">
    <property type="entry name" value="LRR"/>
    <property type="match status" value="1"/>
</dbReference>
<accession>D1W8Q1</accession>
<dbReference type="AlphaFoldDB" id="D1W8Q1"/>
<evidence type="ECO:0000256" key="2">
    <source>
        <dbReference type="ARBA" id="ARBA00022737"/>
    </source>
</evidence>
<keyword evidence="1" id="KW-0433">Leucine-rich repeat</keyword>
<reference evidence="4 5" key="1">
    <citation type="submission" date="2009-12" db="EMBL/GenBank/DDBJ databases">
        <title>Genome Sequence of Prevotella buccalis ATCC 35310.</title>
        <authorList>
            <person name="Durkin A.S."/>
            <person name="Madupu R."/>
            <person name="Torralba M."/>
            <person name="Methe B."/>
            <person name="Sutton G."/>
            <person name="Strausberg R.L."/>
            <person name="Nelson K.E."/>
        </authorList>
    </citation>
    <scope>NUCLEOTIDE SEQUENCE [LARGE SCALE GENOMIC DNA]</scope>
    <source>
        <strain evidence="4 5">ATCC 35310</strain>
    </source>
</reference>